<comment type="caution">
    <text evidence="1">The sequence shown here is derived from an EMBL/GenBank/DDBJ whole genome shotgun (WGS) entry which is preliminary data.</text>
</comment>
<dbReference type="AlphaFoldDB" id="A0AAD9M0G2"/>
<keyword evidence="2" id="KW-1185">Reference proteome</keyword>
<gene>
    <name evidence="1" type="ORF">LX32DRAFT_415899</name>
</gene>
<protein>
    <submittedName>
        <fullName evidence="1">Uncharacterized protein</fullName>
    </submittedName>
</protein>
<accession>A0AAD9M0G2</accession>
<reference evidence="1" key="1">
    <citation type="submission" date="2021-06" db="EMBL/GenBank/DDBJ databases">
        <title>Comparative genomics, transcriptomics and evolutionary studies reveal genomic signatures of adaptation to plant cell wall in hemibiotrophic fungi.</title>
        <authorList>
            <consortium name="DOE Joint Genome Institute"/>
            <person name="Baroncelli R."/>
            <person name="Diaz J.F."/>
            <person name="Benocci T."/>
            <person name="Peng M."/>
            <person name="Battaglia E."/>
            <person name="Haridas S."/>
            <person name="Andreopoulos W."/>
            <person name="Labutti K."/>
            <person name="Pangilinan J."/>
            <person name="Floch G.L."/>
            <person name="Makela M.R."/>
            <person name="Henrissat B."/>
            <person name="Grigoriev I.V."/>
            <person name="Crouch J.A."/>
            <person name="De Vries R.P."/>
            <person name="Sukno S.A."/>
            <person name="Thon M.R."/>
        </authorList>
    </citation>
    <scope>NUCLEOTIDE SEQUENCE</scope>
    <source>
        <strain evidence="1">MAFF235873</strain>
    </source>
</reference>
<name>A0AAD9M0G2_9PEZI</name>
<proteinExistence type="predicted"/>
<evidence type="ECO:0000313" key="1">
    <source>
        <dbReference type="EMBL" id="KAK2028004.1"/>
    </source>
</evidence>
<organism evidence="1 2">
    <name type="scientific">Colletotrichum zoysiae</name>
    <dbReference type="NCBI Taxonomy" id="1216348"/>
    <lineage>
        <taxon>Eukaryota</taxon>
        <taxon>Fungi</taxon>
        <taxon>Dikarya</taxon>
        <taxon>Ascomycota</taxon>
        <taxon>Pezizomycotina</taxon>
        <taxon>Sordariomycetes</taxon>
        <taxon>Hypocreomycetidae</taxon>
        <taxon>Glomerellales</taxon>
        <taxon>Glomerellaceae</taxon>
        <taxon>Colletotrichum</taxon>
        <taxon>Colletotrichum graminicola species complex</taxon>
    </lineage>
</organism>
<dbReference type="Proteomes" id="UP001232148">
    <property type="component" value="Unassembled WGS sequence"/>
</dbReference>
<evidence type="ECO:0000313" key="2">
    <source>
        <dbReference type="Proteomes" id="UP001232148"/>
    </source>
</evidence>
<dbReference type="EMBL" id="MU842885">
    <property type="protein sequence ID" value="KAK2028004.1"/>
    <property type="molecule type" value="Genomic_DNA"/>
</dbReference>
<sequence length="166" mass="17762">MMHLGTWPISKPSDRGKGVCLSYSGKTAIARDTEEGWLPNLHHVSFLSSGPTTMRPRLSVLSYLPLTHSTGQVVSGSVLRYLPTGRGFGQQLVRWFGMDTTRTWYYLPTIAYLVAYIVRQRDDFQPRAAGIGGGAGPGTLVHSPAGPGGGLLCCRGGGVTGRDEGV</sequence>